<reference evidence="2 3" key="1">
    <citation type="submission" date="2020-02" db="EMBL/GenBank/DDBJ databases">
        <title>Ideonella bacterium strain TBM-1.</title>
        <authorList>
            <person name="Chen W.-M."/>
        </authorList>
    </citation>
    <scope>NUCLEOTIDE SEQUENCE [LARGE SCALE GENOMIC DNA]</scope>
    <source>
        <strain evidence="2 3">TBM-1</strain>
    </source>
</reference>
<name>A0A7C9PIL1_9BURK</name>
<dbReference type="RefSeq" id="WP_163457904.1">
    <property type="nucleotide sequence ID" value="NZ_JAAGOH010000014.1"/>
</dbReference>
<feature type="region of interest" description="Disordered" evidence="1">
    <location>
        <begin position="1"/>
        <end position="23"/>
    </location>
</feature>
<comment type="caution">
    <text evidence="2">The sequence shown here is derived from an EMBL/GenBank/DDBJ whole genome shotgun (WGS) entry which is preliminary data.</text>
</comment>
<protein>
    <submittedName>
        <fullName evidence="2">Xylose isomerase</fullName>
    </submittedName>
</protein>
<dbReference type="EMBL" id="JAAGOH010000014">
    <property type="protein sequence ID" value="NDY92054.1"/>
    <property type="molecule type" value="Genomic_DNA"/>
</dbReference>
<keyword evidence="3" id="KW-1185">Reference proteome</keyword>
<proteinExistence type="predicted"/>
<accession>A0A7C9PIL1</accession>
<evidence type="ECO:0000256" key="1">
    <source>
        <dbReference type="SAM" id="MobiDB-lite"/>
    </source>
</evidence>
<sequence>MTPATPSSTPPATPATPRPLPVGINLDGVLRHDGLPTPTAGERLAWVARSGAFDYVEKNLDPREDFSPYPALAEQHGLPLGVMGGIFCVGRDEVFMRWGIALAGRLGARLFNMQVFARHADGHTLSDEELMAFYLDALDHGTRAGCLPSLEVHVDMWNERFRRVAAVGERLAQRHLPLRLTLDHSHLIFKLGQAAELAASGLADAPDGGHALLAPDGAATLYRDLLREGWVVHAHARSVAPGVACNPVQQRAPGVPGRAIQYPFIEPPPGSFHTDWQAQRLEPWKQAVRDLLHWMRTEPHRAPQQISCEFIPFPDYGGGARYDIMGQNIACAHWLRQHWAALH</sequence>
<organism evidence="2 3">
    <name type="scientific">Ideonella livida</name>
    <dbReference type="NCBI Taxonomy" id="2707176"/>
    <lineage>
        <taxon>Bacteria</taxon>
        <taxon>Pseudomonadati</taxon>
        <taxon>Pseudomonadota</taxon>
        <taxon>Betaproteobacteria</taxon>
        <taxon>Burkholderiales</taxon>
        <taxon>Sphaerotilaceae</taxon>
        <taxon>Ideonella</taxon>
    </lineage>
</organism>
<keyword evidence="2" id="KW-0413">Isomerase</keyword>
<evidence type="ECO:0000313" key="2">
    <source>
        <dbReference type="EMBL" id="NDY92054.1"/>
    </source>
</evidence>
<feature type="compositionally biased region" description="Pro residues" evidence="1">
    <location>
        <begin position="8"/>
        <end position="20"/>
    </location>
</feature>
<dbReference type="GO" id="GO:0016853">
    <property type="term" value="F:isomerase activity"/>
    <property type="evidence" value="ECO:0007669"/>
    <property type="project" value="UniProtKB-KW"/>
</dbReference>
<evidence type="ECO:0000313" key="3">
    <source>
        <dbReference type="Proteomes" id="UP000484255"/>
    </source>
</evidence>
<gene>
    <name evidence="2" type="ORF">G3A44_12730</name>
</gene>
<dbReference type="AlphaFoldDB" id="A0A7C9PIL1"/>
<dbReference type="Proteomes" id="UP000484255">
    <property type="component" value="Unassembled WGS sequence"/>
</dbReference>